<dbReference type="SUPFAM" id="SSF159133">
    <property type="entry name" value="EutN/CcmL-like"/>
    <property type="match status" value="1"/>
</dbReference>
<comment type="subcellular location">
    <subcellularLocation>
        <location evidence="2">Bacterial microcompartment</location>
    </subcellularLocation>
</comment>
<dbReference type="Gene3D" id="2.40.50.220">
    <property type="entry name" value="EutN/Ccml"/>
    <property type="match status" value="1"/>
</dbReference>
<name>A0ABS0IX58_9GAMM</name>
<gene>
    <name evidence="4" type="ORF">I4902_15195</name>
</gene>
<evidence type="ECO:0000313" key="4">
    <source>
        <dbReference type="EMBL" id="MBG2880605.1"/>
    </source>
</evidence>
<keyword evidence="3" id="KW-1283">Bacterial microcompartment</keyword>
<evidence type="ECO:0000256" key="2">
    <source>
        <dbReference type="ARBA" id="ARBA00024322"/>
    </source>
</evidence>
<accession>A0ABS0IX58</accession>
<dbReference type="PANTHER" id="PTHR36539">
    <property type="entry name" value="ETHANOLAMINE UTILIZATION PROTEIN EUTN"/>
    <property type="match status" value="1"/>
</dbReference>
<sequence length="89" mass="9824">MILAKVIGHVVATQKSPELKGSNLLMIATLDDELNPLKNKTYVAVDSVGAGINDVVLAEEYFALNKDRYKAMSVVAIVEKVYRDRDSKE</sequence>
<keyword evidence="5" id="KW-1185">Reference proteome</keyword>
<dbReference type="Proteomes" id="UP000614721">
    <property type="component" value="Unassembled WGS sequence"/>
</dbReference>
<dbReference type="EMBL" id="JADSJP010000031">
    <property type="protein sequence ID" value="MBG2880605.1"/>
    <property type="molecule type" value="Genomic_DNA"/>
</dbReference>
<evidence type="ECO:0000256" key="1">
    <source>
        <dbReference type="ARBA" id="ARBA00023608"/>
    </source>
</evidence>
<dbReference type="InterPro" id="IPR004992">
    <property type="entry name" value="EutN_CcmL"/>
</dbReference>
<dbReference type="PROSITE" id="PS51932">
    <property type="entry name" value="BMV"/>
    <property type="match status" value="1"/>
</dbReference>
<reference evidence="4 5" key="1">
    <citation type="submission" date="2020-11" db="EMBL/GenBank/DDBJ databases">
        <title>Enhanced detection system for hospital associated transmission using whole genome sequencing surveillance.</title>
        <authorList>
            <person name="Harrison L.H."/>
            <person name="Van Tyne D."/>
            <person name="Marsh J.W."/>
            <person name="Griffith M.P."/>
            <person name="Snyder D.J."/>
            <person name="Cooper V.S."/>
            <person name="Mustapha M."/>
        </authorList>
    </citation>
    <scope>NUCLEOTIDE SEQUENCE [LARGE SCALE GENOMIC DNA]</scope>
    <source>
        <strain evidence="4 5">PR00075</strain>
    </source>
</reference>
<evidence type="ECO:0000313" key="5">
    <source>
        <dbReference type="Proteomes" id="UP000614721"/>
    </source>
</evidence>
<dbReference type="PANTHER" id="PTHR36539:SF1">
    <property type="entry name" value="BACTERIAL MICROCOMPARTMENT SHELL VERTEX PROTEIN EUTN"/>
    <property type="match status" value="1"/>
</dbReference>
<dbReference type="InterPro" id="IPR036677">
    <property type="entry name" value="EutN_CcmL_sf"/>
</dbReference>
<organism evidence="4 5">
    <name type="scientific">Proteus alimentorum</name>
    <dbReference type="NCBI Taxonomy" id="1973495"/>
    <lineage>
        <taxon>Bacteria</taxon>
        <taxon>Pseudomonadati</taxon>
        <taxon>Pseudomonadota</taxon>
        <taxon>Gammaproteobacteria</taxon>
        <taxon>Enterobacterales</taxon>
        <taxon>Morganellaceae</taxon>
        <taxon>Proteus</taxon>
    </lineage>
</organism>
<dbReference type="RefSeq" id="WP_196567367.1">
    <property type="nucleotide sequence ID" value="NZ_JADRYY010000015.1"/>
</dbReference>
<comment type="similarity">
    <text evidence="1">Belongs to the CcmL/EutN family.</text>
</comment>
<protein>
    <submittedName>
        <fullName evidence="4">EutN/CcmL family microcompartment protein</fullName>
    </submittedName>
</protein>
<comment type="caution">
    <text evidence="4">The sequence shown here is derived from an EMBL/GenBank/DDBJ whole genome shotgun (WGS) entry which is preliminary data.</text>
</comment>
<proteinExistence type="inferred from homology"/>
<dbReference type="Pfam" id="PF03319">
    <property type="entry name" value="EutN_CcmL"/>
    <property type="match status" value="1"/>
</dbReference>
<evidence type="ECO:0000256" key="3">
    <source>
        <dbReference type="ARBA" id="ARBA00024446"/>
    </source>
</evidence>